<evidence type="ECO:0000259" key="1">
    <source>
        <dbReference type="PROSITE" id="PS50940"/>
    </source>
</evidence>
<feature type="domain" description="Chitin-binding type-2" evidence="1">
    <location>
        <begin position="29"/>
        <end position="85"/>
    </location>
</feature>
<dbReference type="PROSITE" id="PS50940">
    <property type="entry name" value="CHIT_BIND_II"/>
    <property type="match status" value="1"/>
</dbReference>
<dbReference type="KEGG" id="vg:22974382"/>
<name>A0A0B5A143_9ABAC</name>
<proteinExistence type="predicted"/>
<dbReference type="InterPro" id="IPR036508">
    <property type="entry name" value="Chitin-bd_dom_sf"/>
</dbReference>
<sequence length="93" mass="10932">MWLLLAIFIIIKLLVFHKMQNMHLDVHNNKLCPAGYHGLVNDPFDCNSYYNCPQKTQFYCPPDQQFDVEQQSCIPNDIHDDSCVARKYRSLLL</sequence>
<dbReference type="EMBL" id="KJ631622">
    <property type="protein sequence ID" value="AJD80705.1"/>
    <property type="molecule type" value="Genomic_DNA"/>
</dbReference>
<organism evidence="2 3">
    <name type="scientific">Pseudoplusia includens SNPV IE</name>
    <dbReference type="NCBI Taxonomy" id="1592335"/>
    <lineage>
        <taxon>Viruses</taxon>
        <taxon>Viruses incertae sedis</taxon>
        <taxon>Naldaviricetes</taxon>
        <taxon>Lefavirales</taxon>
        <taxon>Baculoviridae</taxon>
        <taxon>Alphabaculovirus</taxon>
        <taxon>Alphabaculovirus chrincludentis</taxon>
        <taxon>Alphabaculovirus alterchrincludentis</taxon>
    </lineage>
</organism>
<evidence type="ECO:0000313" key="3">
    <source>
        <dbReference type="Proteomes" id="UP000203835"/>
    </source>
</evidence>
<dbReference type="RefSeq" id="YP_009116928.1">
    <property type="nucleotide sequence ID" value="NC_026268.1"/>
</dbReference>
<protein>
    <recommendedName>
        <fullName evidence="1">Chitin-binding type-2 domain-containing protein</fullName>
    </recommendedName>
</protein>
<dbReference type="SUPFAM" id="SSF57625">
    <property type="entry name" value="Invertebrate chitin-binding proteins"/>
    <property type="match status" value="1"/>
</dbReference>
<dbReference type="GeneID" id="22974382"/>
<evidence type="ECO:0000313" key="2">
    <source>
        <dbReference type="EMBL" id="AJD80705.1"/>
    </source>
</evidence>
<dbReference type="SMART" id="SM00494">
    <property type="entry name" value="ChtBD2"/>
    <property type="match status" value="1"/>
</dbReference>
<reference evidence="2 3" key="1">
    <citation type="journal article" date="2013" name="J. Invertebr. Pathol.">
        <title>Pseudoplusia includens single nucleopolyhedrovirus: genetic diversity, phylogeny and hypervariability of the pif-2 gene.</title>
        <authorList>
            <person name="Craveiro S.R."/>
            <person name="Melo F.L."/>
            <person name="Ribeiro Z.M."/>
            <person name="Ribeiro B.M."/>
            <person name="Bao S.N."/>
            <person name="Inglis P.W."/>
            <person name="Castro M.E."/>
        </authorList>
    </citation>
    <scope>NUCLEOTIDE SEQUENCE [LARGE SCALE GENOMIC DNA]</scope>
</reference>
<keyword evidence="3" id="KW-1185">Reference proteome</keyword>
<dbReference type="GO" id="GO:0005576">
    <property type="term" value="C:extracellular region"/>
    <property type="evidence" value="ECO:0007669"/>
    <property type="project" value="InterPro"/>
</dbReference>
<accession>A0A0B5A143</accession>
<dbReference type="GO" id="GO:0008061">
    <property type="term" value="F:chitin binding"/>
    <property type="evidence" value="ECO:0007669"/>
    <property type="project" value="InterPro"/>
</dbReference>
<dbReference type="OrthoDB" id="24819at10239"/>
<gene>
    <name evidence="2" type="primary">ORF-15</name>
</gene>
<dbReference type="Proteomes" id="UP000203835">
    <property type="component" value="Segment"/>
</dbReference>
<dbReference type="Pfam" id="PF01607">
    <property type="entry name" value="CBM_14"/>
    <property type="match status" value="1"/>
</dbReference>
<reference evidence="2 3" key="2">
    <citation type="journal article" date="2015" name="BMC Genomics">
        <title>The genome sequence of Pseudoplusia includens single nucleopolyhedrovirus and an analysis of p26 gene evolution in the baculoviruses.</title>
        <authorList>
            <person name="Craveiro S.R."/>
            <person name="Inglis P.W."/>
            <person name="Togawa R.C."/>
            <person name="Grynberg P."/>
            <person name="Melo F.L."/>
            <person name="Ribeiro Z.M.A."/>
            <person name="Ribeiro B.M."/>
            <person name="Bao S.N."/>
            <person name="Castro M.E.B."/>
        </authorList>
    </citation>
    <scope>NUCLEOTIDE SEQUENCE [LARGE SCALE GENOMIC DNA]</scope>
</reference>
<dbReference type="InterPro" id="IPR002557">
    <property type="entry name" value="Chitin-bd_dom"/>
</dbReference>